<dbReference type="AlphaFoldDB" id="A0A558LY04"/>
<evidence type="ECO:0000313" key="2">
    <source>
        <dbReference type="Proteomes" id="UP000327236"/>
    </source>
</evidence>
<dbReference type="RefSeq" id="WP_006588508.1">
    <property type="nucleotide sequence ID" value="NZ_CATOUX010000011.1"/>
</dbReference>
<organism evidence="1 2">
    <name type="scientific">Lactobacillus jensenii</name>
    <dbReference type="NCBI Taxonomy" id="109790"/>
    <lineage>
        <taxon>Bacteria</taxon>
        <taxon>Bacillati</taxon>
        <taxon>Bacillota</taxon>
        <taxon>Bacilli</taxon>
        <taxon>Lactobacillales</taxon>
        <taxon>Lactobacillaceae</taxon>
        <taxon>Lactobacillus</taxon>
    </lineage>
</organism>
<name>A0A558LY04_LACJE</name>
<dbReference type="EMBL" id="VYWW01000045">
    <property type="protein sequence ID" value="KAA9320511.1"/>
    <property type="molecule type" value="Genomic_DNA"/>
</dbReference>
<protein>
    <submittedName>
        <fullName evidence="1">Uncharacterized protein</fullName>
    </submittedName>
</protein>
<reference evidence="1 2" key="1">
    <citation type="submission" date="2019-09" db="EMBL/GenBank/DDBJ databases">
        <title>Draft genome sequence assemblies of isolates from the urinary tract.</title>
        <authorList>
            <person name="Mores C.R."/>
            <person name="Putonti C."/>
            <person name="Wolfe A.J."/>
        </authorList>
    </citation>
    <scope>NUCLEOTIDE SEQUENCE [LARGE SCALE GENOMIC DNA]</scope>
    <source>
        <strain evidence="1 2">UMB246</strain>
    </source>
</reference>
<proteinExistence type="predicted"/>
<dbReference type="Proteomes" id="UP000327236">
    <property type="component" value="Unassembled WGS sequence"/>
</dbReference>
<accession>A0A558LY04</accession>
<evidence type="ECO:0000313" key="1">
    <source>
        <dbReference type="EMBL" id="KAA9320511.1"/>
    </source>
</evidence>
<sequence>MIKRNIEIEYHIRQSTGEVALTFMDLYNPNNKQSDECFDIDTRHHKFDAFKNNGKVSKTCASKYEIVNRAAEKALKTQLEIEKDCEKDQKRANQLSEIINNADFTSDTVEFVTIKEKTSHSRWYKSFEGELHEPSSYLTQVPKSVEKEARELQEIRRKHQKDSKFNFFMCDYKKHIVKIADHDNGDYSADEFYSSFEEFKKATLEKQKKIKRLKQAKIKRFRGLNLE</sequence>
<comment type="caution">
    <text evidence="1">The sequence shown here is derived from an EMBL/GenBank/DDBJ whole genome shotgun (WGS) entry which is preliminary data.</text>
</comment>
<dbReference type="OrthoDB" id="9873218at2"/>
<gene>
    <name evidence="1" type="ORF">F6H94_07855</name>
</gene>